<feature type="domain" description="Tail specific protease" evidence="1">
    <location>
        <begin position="226"/>
        <end position="399"/>
    </location>
</feature>
<dbReference type="RefSeq" id="WP_106541662.1">
    <property type="nucleotide sequence ID" value="NZ_BLAU01000001.1"/>
</dbReference>
<dbReference type="EMBL" id="PYGC01000003">
    <property type="protein sequence ID" value="PSK83832.1"/>
    <property type="molecule type" value="Genomic_DNA"/>
</dbReference>
<dbReference type="Proteomes" id="UP000240621">
    <property type="component" value="Unassembled WGS sequence"/>
</dbReference>
<dbReference type="OrthoDB" id="5480566at2"/>
<keyword evidence="5" id="KW-1185">Reference proteome</keyword>
<dbReference type="SMART" id="SM00245">
    <property type="entry name" value="TSPc"/>
    <property type="match status" value="1"/>
</dbReference>
<comment type="caution">
    <text evidence="3">The sequence shown here is derived from an EMBL/GenBank/DDBJ whole genome shotgun (WGS) entry which is preliminary data.</text>
</comment>
<dbReference type="GO" id="GO:0006508">
    <property type="term" value="P:proteolysis"/>
    <property type="evidence" value="ECO:0007669"/>
    <property type="project" value="InterPro"/>
</dbReference>
<evidence type="ECO:0000259" key="1">
    <source>
        <dbReference type="SMART" id="SM00245"/>
    </source>
</evidence>
<dbReference type="SUPFAM" id="SSF52096">
    <property type="entry name" value="ClpP/crotonase"/>
    <property type="match status" value="1"/>
</dbReference>
<organism evidence="3 4">
    <name type="scientific">Prolixibacter denitrificans</name>
    <dbReference type="NCBI Taxonomy" id="1541063"/>
    <lineage>
        <taxon>Bacteria</taxon>
        <taxon>Pseudomonadati</taxon>
        <taxon>Bacteroidota</taxon>
        <taxon>Bacteroidia</taxon>
        <taxon>Marinilabiliales</taxon>
        <taxon>Prolixibacteraceae</taxon>
        <taxon>Prolixibacter</taxon>
    </lineage>
</organism>
<evidence type="ECO:0000313" key="3">
    <source>
        <dbReference type="EMBL" id="PSK83832.1"/>
    </source>
</evidence>
<protein>
    <submittedName>
        <fullName evidence="2 3">Peptidase S41</fullName>
    </submittedName>
</protein>
<reference evidence="2 5" key="2">
    <citation type="submission" date="2019-10" db="EMBL/GenBank/DDBJ databases">
        <title>Prolixibacter strains distinguished by the presence of nitrate reductase genes were adept at nitrate-dependent anaerobic corrosion of metallic iron and carbon steel.</title>
        <authorList>
            <person name="Iino T."/>
            <person name="Shono N."/>
            <person name="Ito K."/>
            <person name="Nakamura R."/>
            <person name="Sueoka K."/>
            <person name="Harayama S."/>
            <person name="Ohkuma M."/>
        </authorList>
    </citation>
    <scope>NUCLEOTIDE SEQUENCE [LARGE SCALE GENOMIC DNA]</scope>
    <source>
        <strain evidence="2 5">MIC1-1</strain>
    </source>
</reference>
<dbReference type="GO" id="GO:0008236">
    <property type="term" value="F:serine-type peptidase activity"/>
    <property type="evidence" value="ECO:0007669"/>
    <property type="project" value="InterPro"/>
</dbReference>
<proteinExistence type="predicted"/>
<evidence type="ECO:0000313" key="2">
    <source>
        <dbReference type="EMBL" id="GET23374.1"/>
    </source>
</evidence>
<dbReference type="AlphaFoldDB" id="A0A2P8CFY8"/>
<dbReference type="Proteomes" id="UP000396862">
    <property type="component" value="Unassembled WGS sequence"/>
</dbReference>
<dbReference type="InterPro" id="IPR005151">
    <property type="entry name" value="Tail-specific_protease"/>
</dbReference>
<evidence type="ECO:0000313" key="5">
    <source>
        <dbReference type="Proteomes" id="UP000396862"/>
    </source>
</evidence>
<reference evidence="3 4" key="1">
    <citation type="submission" date="2018-03" db="EMBL/GenBank/DDBJ databases">
        <title>Genomic Encyclopedia of Archaeal and Bacterial Type Strains, Phase II (KMG-II): from individual species to whole genera.</title>
        <authorList>
            <person name="Goeker M."/>
        </authorList>
    </citation>
    <scope>NUCLEOTIDE SEQUENCE [LARGE SCALE GENOMIC DNA]</scope>
    <source>
        <strain evidence="3 4">DSM 27267</strain>
    </source>
</reference>
<sequence length="419" mass="47722">MKKTYLLFLGILIVQLSSCQNQNISNREADLDSLATELPQKHCNFFAVKPEKEFREGIQAIRKQLNGLSDLTFALKLQQLVASFGDSHTKVNWTQFIDKTQILPLRLDWFSDGIYILQTTPEYSGMLGKQLVSINGVPIKTVQDSLSTLITVDNQSMVKKDVPSLLPLVQVLQFFGFASGTDVELGIKDATGNVVQYAIEPAALNRQKLSMFRPDSFALCYRNQRKFFTGRYLPRDKVLYMQYNQCQSKEMAIKFNHGKNASRLPSFDEFEEKVFDALKSKDVDKFVFDVRFNPGGNSDQGTEFIKKLSKYIRDRQPNLKTYAIIGRKTFSSAIINAIEFKRMTKGIFVGEETGGKPNHFGEVRNFKLPHSGLQIYYSTKYFKEVSEDTNTIEPDVTVASSFEDYAHGIDPALEWIIKH</sequence>
<dbReference type="Gene3D" id="3.90.226.10">
    <property type="entry name" value="2-enoyl-CoA Hydratase, Chain A, domain 1"/>
    <property type="match status" value="1"/>
</dbReference>
<gene>
    <name evidence="3" type="ORF">CLV93_103248</name>
    <name evidence="2" type="ORF">JCM18694_36200</name>
</gene>
<dbReference type="Pfam" id="PF03572">
    <property type="entry name" value="Peptidase_S41"/>
    <property type="match status" value="1"/>
</dbReference>
<name>A0A2P8CFY8_9BACT</name>
<accession>A0A2P8CFY8</accession>
<evidence type="ECO:0000313" key="4">
    <source>
        <dbReference type="Proteomes" id="UP000240621"/>
    </source>
</evidence>
<dbReference type="EMBL" id="BLAU01000001">
    <property type="protein sequence ID" value="GET23374.1"/>
    <property type="molecule type" value="Genomic_DNA"/>
</dbReference>
<dbReference type="InterPro" id="IPR029045">
    <property type="entry name" value="ClpP/crotonase-like_dom_sf"/>
</dbReference>